<dbReference type="Pfam" id="PF14580">
    <property type="entry name" value="LRR_9"/>
    <property type="match status" value="1"/>
</dbReference>
<dbReference type="EMBL" id="CAJZBQ010000045">
    <property type="protein sequence ID" value="CAG9328154.1"/>
    <property type="molecule type" value="Genomic_DNA"/>
</dbReference>
<dbReference type="Proteomes" id="UP001162131">
    <property type="component" value="Unassembled WGS sequence"/>
</dbReference>
<accession>A0AAU9JLL6</accession>
<dbReference type="InterPro" id="IPR042655">
    <property type="entry name" value="LRC72"/>
</dbReference>
<evidence type="ECO:0000313" key="3">
    <source>
        <dbReference type="EMBL" id="CAG9328154.1"/>
    </source>
</evidence>
<organism evidence="3 4">
    <name type="scientific">Blepharisma stoltei</name>
    <dbReference type="NCBI Taxonomy" id="1481888"/>
    <lineage>
        <taxon>Eukaryota</taxon>
        <taxon>Sar</taxon>
        <taxon>Alveolata</taxon>
        <taxon>Ciliophora</taxon>
        <taxon>Postciliodesmatophora</taxon>
        <taxon>Heterotrichea</taxon>
        <taxon>Heterotrichida</taxon>
        <taxon>Blepharismidae</taxon>
        <taxon>Blepharisma</taxon>
    </lineage>
</organism>
<gene>
    <name evidence="3" type="ORF">BSTOLATCC_MIC45610</name>
</gene>
<dbReference type="AlphaFoldDB" id="A0AAU9JLL6"/>
<feature type="domain" description="U2A'/phosphoprotein 32 family A C-terminal" evidence="2">
    <location>
        <begin position="135"/>
        <end position="153"/>
    </location>
</feature>
<dbReference type="InterPro" id="IPR032675">
    <property type="entry name" value="LRR_dom_sf"/>
</dbReference>
<comment type="caution">
    <text evidence="3">The sequence shown here is derived from an EMBL/GenBank/DDBJ whole genome shotgun (WGS) entry which is preliminary data.</text>
</comment>
<protein>
    <recommendedName>
        <fullName evidence="2">U2A'/phosphoprotein 32 family A C-terminal domain-containing protein</fullName>
    </recommendedName>
</protein>
<dbReference type="InterPro" id="IPR003603">
    <property type="entry name" value="U2A'_phosphoprotein32A_C"/>
</dbReference>
<dbReference type="SMART" id="SM00365">
    <property type="entry name" value="LRR_SD22"/>
    <property type="match status" value="1"/>
</dbReference>
<dbReference type="PROSITE" id="PS51450">
    <property type="entry name" value="LRR"/>
    <property type="match status" value="1"/>
</dbReference>
<dbReference type="InterPro" id="IPR001611">
    <property type="entry name" value="Leu-rich_rpt"/>
</dbReference>
<dbReference type="SMART" id="SM00446">
    <property type="entry name" value="LRRcap"/>
    <property type="match status" value="1"/>
</dbReference>
<sequence length="347" mass="40097">MIEETKMDPTVSNPWGVLPIKNAKYAKSCSEIHLSDRGIEKIDNFSSFTNLEVLWLNNNKIRRIENLDENFRIKELYIENNCLITLDGSIKYFKFLQKFLAGNNNLRGLDNVLKILCKFSCLEHLNLYGNPCAEEPYYRMKVIATIPSLKILDRHDITVQERIRAQKLLIKLSEGPTQSKPKQSKPKASTISTGERALAHEVKEIKIKNEQKEAEEEKNSITVFGWDKYQGKPAPIAKKVLENAKKFWNSQVSRAPEWENAEEEAIKNEIKSLYAKAKKEEMYGRMDGAKEFAFQALRLQGILDKREKPVEEVKVDELPEKPRTDFVKIFRYRGETDGPSHQLHALL</sequence>
<dbReference type="PANTHER" id="PTHR46759">
    <property type="entry name" value="LEUCINE-RICH REPEAT-CONTAINING PROTEIN 72"/>
    <property type="match status" value="1"/>
</dbReference>
<proteinExistence type="predicted"/>
<evidence type="ECO:0000259" key="2">
    <source>
        <dbReference type="SMART" id="SM00446"/>
    </source>
</evidence>
<keyword evidence="4" id="KW-1185">Reference proteome</keyword>
<dbReference type="PANTHER" id="PTHR46759:SF1">
    <property type="entry name" value="LEUCINE-RICH REPEAT-CONTAINING PROTEIN 72"/>
    <property type="match status" value="1"/>
</dbReference>
<dbReference type="SUPFAM" id="SSF52058">
    <property type="entry name" value="L domain-like"/>
    <property type="match status" value="1"/>
</dbReference>
<reference evidence="3" key="1">
    <citation type="submission" date="2021-09" db="EMBL/GenBank/DDBJ databases">
        <authorList>
            <consortium name="AG Swart"/>
            <person name="Singh M."/>
            <person name="Singh A."/>
            <person name="Seah K."/>
            <person name="Emmerich C."/>
        </authorList>
    </citation>
    <scope>NUCLEOTIDE SEQUENCE</scope>
    <source>
        <strain evidence="3">ATCC30299</strain>
    </source>
</reference>
<keyword evidence="1" id="KW-0677">Repeat</keyword>
<name>A0AAU9JLL6_9CILI</name>
<evidence type="ECO:0000313" key="4">
    <source>
        <dbReference type="Proteomes" id="UP001162131"/>
    </source>
</evidence>
<evidence type="ECO:0000256" key="1">
    <source>
        <dbReference type="ARBA" id="ARBA00022737"/>
    </source>
</evidence>
<dbReference type="Gene3D" id="3.80.10.10">
    <property type="entry name" value="Ribonuclease Inhibitor"/>
    <property type="match status" value="1"/>
</dbReference>